<sequence>MSDLLSADWFLNGATVATDNHVILTPSIAQRYGVFMHTMPIDTSDFEILFDVSVSEGPSGSRDSGFALW</sequence>
<evidence type="ECO:0000313" key="2">
    <source>
        <dbReference type="EMBL" id="EER15425.1"/>
    </source>
</evidence>
<dbReference type="InterPro" id="IPR005052">
    <property type="entry name" value="Lectin_leg"/>
</dbReference>
<dbReference type="AlphaFoldDB" id="C5KJC3"/>
<gene>
    <name evidence="2" type="ORF">Pmar_PMAR018776</name>
</gene>
<dbReference type="EMBL" id="GG673601">
    <property type="protein sequence ID" value="EER15425.1"/>
    <property type="molecule type" value="Genomic_DNA"/>
</dbReference>
<dbReference type="OrthoDB" id="270293at2759"/>
<evidence type="ECO:0000313" key="3">
    <source>
        <dbReference type="Proteomes" id="UP000007800"/>
    </source>
</evidence>
<reference evidence="2 3" key="1">
    <citation type="submission" date="2008-07" db="EMBL/GenBank/DDBJ databases">
        <authorList>
            <person name="El-Sayed N."/>
            <person name="Caler E."/>
            <person name="Inman J."/>
            <person name="Amedeo P."/>
            <person name="Hass B."/>
            <person name="Wortman J."/>
        </authorList>
    </citation>
    <scope>NUCLEOTIDE SEQUENCE [LARGE SCALE GENOMIC DNA]</scope>
    <source>
        <strain evidence="3">ATCC 50983 / TXsc</strain>
    </source>
</reference>
<dbReference type="GeneID" id="9046168"/>
<dbReference type="Proteomes" id="UP000007800">
    <property type="component" value="Unassembled WGS sequence"/>
</dbReference>
<accession>C5KJC3</accession>
<dbReference type="InParanoid" id="C5KJC3"/>
<dbReference type="GO" id="GO:0016020">
    <property type="term" value="C:membrane"/>
    <property type="evidence" value="ECO:0007669"/>
    <property type="project" value="InterPro"/>
</dbReference>
<evidence type="ECO:0000259" key="1">
    <source>
        <dbReference type="PROSITE" id="PS51328"/>
    </source>
</evidence>
<feature type="domain" description="L-type lectin-like" evidence="1">
    <location>
        <begin position="1"/>
        <end position="69"/>
    </location>
</feature>
<dbReference type="Gene3D" id="2.60.120.200">
    <property type="match status" value="1"/>
</dbReference>
<protein>
    <recommendedName>
        <fullName evidence="1">L-type lectin-like domain-containing protein</fullName>
    </recommendedName>
</protein>
<proteinExistence type="predicted"/>
<organism evidence="3">
    <name type="scientific">Perkinsus marinus (strain ATCC 50983 / TXsc)</name>
    <dbReference type="NCBI Taxonomy" id="423536"/>
    <lineage>
        <taxon>Eukaryota</taxon>
        <taxon>Sar</taxon>
        <taxon>Alveolata</taxon>
        <taxon>Perkinsozoa</taxon>
        <taxon>Perkinsea</taxon>
        <taxon>Perkinsida</taxon>
        <taxon>Perkinsidae</taxon>
        <taxon>Perkinsus</taxon>
    </lineage>
</organism>
<name>C5KJC3_PERM5</name>
<dbReference type="InterPro" id="IPR013320">
    <property type="entry name" value="ConA-like_dom_sf"/>
</dbReference>
<dbReference type="RefSeq" id="XP_002783629.1">
    <property type="nucleotide sequence ID" value="XM_002783583.1"/>
</dbReference>
<dbReference type="Pfam" id="PF03388">
    <property type="entry name" value="Lectin_leg-like"/>
    <property type="match status" value="1"/>
</dbReference>
<dbReference type="PROSITE" id="PS51328">
    <property type="entry name" value="L_LECTIN_LIKE"/>
    <property type="match status" value="1"/>
</dbReference>
<dbReference type="SUPFAM" id="SSF49899">
    <property type="entry name" value="Concanavalin A-like lectins/glucanases"/>
    <property type="match status" value="1"/>
</dbReference>
<keyword evidence="3" id="KW-1185">Reference proteome</keyword>